<protein>
    <submittedName>
        <fullName evidence="1">Uncharacterized protein</fullName>
    </submittedName>
</protein>
<comment type="caution">
    <text evidence="1">The sequence shown here is derived from an EMBL/GenBank/DDBJ whole genome shotgun (WGS) entry which is preliminary data.</text>
</comment>
<gene>
    <name evidence="1" type="ORF">MRATA1EN22A_LOCUS29991</name>
</gene>
<organism evidence="1 2">
    <name type="scientific">Rangifer tarandus platyrhynchus</name>
    <name type="common">Svalbard reindeer</name>
    <dbReference type="NCBI Taxonomy" id="3082113"/>
    <lineage>
        <taxon>Eukaryota</taxon>
        <taxon>Metazoa</taxon>
        <taxon>Chordata</taxon>
        <taxon>Craniata</taxon>
        <taxon>Vertebrata</taxon>
        <taxon>Euteleostomi</taxon>
        <taxon>Mammalia</taxon>
        <taxon>Eutheria</taxon>
        <taxon>Laurasiatheria</taxon>
        <taxon>Artiodactyla</taxon>
        <taxon>Ruminantia</taxon>
        <taxon>Pecora</taxon>
        <taxon>Cervidae</taxon>
        <taxon>Odocoileinae</taxon>
        <taxon>Rangifer</taxon>
    </lineage>
</organism>
<sequence length="101" mass="10820">MPVDLAYCTRHISGPHQLPAETSLSPSASKPASRAIFSFPSDPTGKLFTSWALLHPSTADTPSTLGTLRCASETIFGALGFSKRNSFMFFVCVCVCVFVCV</sequence>
<name>A0ACB1KHD9_RANTA</name>
<accession>A0ACB1KHD9</accession>
<evidence type="ECO:0000313" key="1">
    <source>
        <dbReference type="EMBL" id="CAM9215941.1"/>
    </source>
</evidence>
<dbReference type="Proteomes" id="UP001162501">
    <property type="component" value="Unassembled WGS sequence"/>
</dbReference>
<evidence type="ECO:0000313" key="2">
    <source>
        <dbReference type="Proteomes" id="UP001162501"/>
    </source>
</evidence>
<dbReference type="EMBL" id="CATOBB020001003">
    <property type="protein sequence ID" value="CAM9215941.1"/>
    <property type="molecule type" value="Genomic_DNA"/>
</dbReference>
<reference evidence="1" key="1">
    <citation type="submission" date="2025-03" db="EMBL/GenBank/DDBJ databases">
        <authorList>
            <consortium name="ELIXIR-Norway"/>
            <consortium name="Elixir Norway"/>
        </authorList>
    </citation>
    <scope>NUCLEOTIDE SEQUENCE</scope>
</reference>
<proteinExistence type="predicted"/>